<dbReference type="InterPro" id="IPR052665">
    <property type="entry name" value="Neuropeptide-GPCR"/>
</dbReference>
<evidence type="ECO:0000256" key="5">
    <source>
        <dbReference type="SAM" id="Phobius"/>
    </source>
</evidence>
<feature type="transmembrane region" description="Helical" evidence="5">
    <location>
        <begin position="207"/>
        <end position="229"/>
    </location>
</feature>
<dbReference type="GO" id="GO:0016020">
    <property type="term" value="C:membrane"/>
    <property type="evidence" value="ECO:0007669"/>
    <property type="project" value="UniProtKB-SubCell"/>
</dbReference>
<evidence type="ECO:0000259" key="6">
    <source>
        <dbReference type="PROSITE" id="PS50262"/>
    </source>
</evidence>
<dbReference type="Pfam" id="PF00001">
    <property type="entry name" value="7tm_1"/>
    <property type="match status" value="1"/>
</dbReference>
<evidence type="ECO:0000256" key="2">
    <source>
        <dbReference type="ARBA" id="ARBA00022692"/>
    </source>
</evidence>
<dbReference type="PRINTS" id="PR00237">
    <property type="entry name" value="GPCRRHODOPSN"/>
</dbReference>
<dbReference type="InterPro" id="IPR017452">
    <property type="entry name" value="GPCR_Rhodpsn_7TM"/>
</dbReference>
<dbReference type="SUPFAM" id="SSF81321">
    <property type="entry name" value="Family A G protein-coupled receptor-like"/>
    <property type="match status" value="1"/>
</dbReference>
<reference evidence="8" key="1">
    <citation type="submission" date="2022-11" db="UniProtKB">
        <authorList>
            <consortium name="WormBaseParasite"/>
        </authorList>
    </citation>
    <scope>IDENTIFICATION</scope>
</reference>
<comment type="subcellular location">
    <subcellularLocation>
        <location evidence="1">Membrane</location>
    </subcellularLocation>
</comment>
<dbReference type="Gene3D" id="1.20.1070.10">
    <property type="entry name" value="Rhodopsin 7-helix transmembrane proteins"/>
    <property type="match status" value="1"/>
</dbReference>
<evidence type="ECO:0000256" key="4">
    <source>
        <dbReference type="ARBA" id="ARBA00023136"/>
    </source>
</evidence>
<sequence>MLRYIQVLPLYASPFLLVAISADRFQAICRPLSHYRGNRYHRPNMLALIAWTLAFICSIPQFFIWQKDESSGRCATIFGQNPSPLRSFYVLWFAILAWLIPSFIAGILYYRVCQTVWKSHLQLKQMSSLEATTCAHKLSCDTKEYVAQLRKGSDVIQNQLTEFDRKRVQTVRLTLTIVTCNFFLWAPFCIMNVIQAFVPPNLINPKIIIYVLVLGNLNSCVNPWIYVVFNRKNVKRAFLSLKNNAKNVSRHVSNLVTSPNSSRLNSLHRYSHSNGSHTYDQVGSQKKNLKIRFSDSVTLLKCSNSNQLEIPD</sequence>
<dbReference type="WBParaSite" id="ACRNAN_scaffold2553.g32169.t1">
    <property type="protein sequence ID" value="ACRNAN_scaffold2553.g32169.t1"/>
    <property type="gene ID" value="ACRNAN_scaffold2553.g32169"/>
</dbReference>
<dbReference type="PANTHER" id="PTHR24224">
    <property type="entry name" value="CARDIOACCELERATORY PEPTIDE RECEPTOR-RELATED"/>
    <property type="match status" value="1"/>
</dbReference>
<feature type="transmembrane region" description="Helical" evidence="5">
    <location>
        <begin position="173"/>
        <end position="195"/>
    </location>
</feature>
<name>A0A914DF72_9BILA</name>
<evidence type="ECO:0000313" key="8">
    <source>
        <dbReference type="WBParaSite" id="ACRNAN_scaffold2553.g32169.t1"/>
    </source>
</evidence>
<dbReference type="GO" id="GO:0004930">
    <property type="term" value="F:G protein-coupled receptor activity"/>
    <property type="evidence" value="ECO:0007669"/>
    <property type="project" value="InterPro"/>
</dbReference>
<keyword evidence="7" id="KW-1185">Reference proteome</keyword>
<accession>A0A914DF72</accession>
<evidence type="ECO:0000256" key="1">
    <source>
        <dbReference type="ARBA" id="ARBA00004370"/>
    </source>
</evidence>
<feature type="transmembrane region" description="Helical" evidence="5">
    <location>
        <begin position="89"/>
        <end position="110"/>
    </location>
</feature>
<keyword evidence="2 5" id="KW-0812">Transmembrane</keyword>
<feature type="transmembrane region" description="Helical" evidence="5">
    <location>
        <begin position="6"/>
        <end position="25"/>
    </location>
</feature>
<dbReference type="AlphaFoldDB" id="A0A914DF72"/>
<organism evidence="7 8">
    <name type="scientific">Acrobeloides nanus</name>
    <dbReference type="NCBI Taxonomy" id="290746"/>
    <lineage>
        <taxon>Eukaryota</taxon>
        <taxon>Metazoa</taxon>
        <taxon>Ecdysozoa</taxon>
        <taxon>Nematoda</taxon>
        <taxon>Chromadorea</taxon>
        <taxon>Rhabditida</taxon>
        <taxon>Tylenchina</taxon>
        <taxon>Cephalobomorpha</taxon>
        <taxon>Cephaloboidea</taxon>
        <taxon>Cephalobidae</taxon>
        <taxon>Acrobeloides</taxon>
    </lineage>
</organism>
<evidence type="ECO:0000256" key="3">
    <source>
        <dbReference type="ARBA" id="ARBA00022989"/>
    </source>
</evidence>
<feature type="domain" description="G-protein coupled receptors family 1 profile" evidence="6">
    <location>
        <begin position="1"/>
        <end position="226"/>
    </location>
</feature>
<dbReference type="PANTHER" id="PTHR24224:SF36">
    <property type="entry name" value="NEMATOCIN RECEPTOR 2"/>
    <property type="match status" value="1"/>
</dbReference>
<protein>
    <submittedName>
        <fullName evidence="8">G-protein coupled receptors family 1 profile domain-containing protein</fullName>
    </submittedName>
</protein>
<dbReference type="PROSITE" id="PS50262">
    <property type="entry name" value="G_PROTEIN_RECEP_F1_2"/>
    <property type="match status" value="1"/>
</dbReference>
<dbReference type="InterPro" id="IPR000276">
    <property type="entry name" value="GPCR_Rhodpsn"/>
</dbReference>
<keyword evidence="4 5" id="KW-0472">Membrane</keyword>
<dbReference type="Proteomes" id="UP000887540">
    <property type="component" value="Unplaced"/>
</dbReference>
<feature type="transmembrane region" description="Helical" evidence="5">
    <location>
        <begin position="46"/>
        <end position="65"/>
    </location>
</feature>
<evidence type="ECO:0000313" key="7">
    <source>
        <dbReference type="Proteomes" id="UP000887540"/>
    </source>
</evidence>
<proteinExistence type="predicted"/>
<keyword evidence="3 5" id="KW-1133">Transmembrane helix</keyword>